<dbReference type="OrthoDB" id="6617542at2759"/>
<gene>
    <name evidence="1" type="ORF">AVEN_86186_1</name>
</gene>
<accession>A0A4Y2TNQ7</accession>
<proteinExistence type="predicted"/>
<keyword evidence="2" id="KW-1185">Reference proteome</keyword>
<sequence>MQKEEYEEWLSIDEDIPVAATRPDLEIFQAVCEQDQALKVDDSDGEVCVEENPPTNAEMGKAIDILKLGVQHRSTNFKKQYEYEHVAPASSCVCCLP</sequence>
<dbReference type="AlphaFoldDB" id="A0A4Y2TNQ7"/>
<protein>
    <submittedName>
        <fullName evidence="1">Uncharacterized protein</fullName>
    </submittedName>
</protein>
<reference evidence="1 2" key="1">
    <citation type="journal article" date="2019" name="Sci. Rep.">
        <title>Orb-weaving spider Araneus ventricosus genome elucidates the spidroin gene catalogue.</title>
        <authorList>
            <person name="Kono N."/>
            <person name="Nakamura H."/>
            <person name="Ohtoshi R."/>
            <person name="Moran D.A.P."/>
            <person name="Shinohara A."/>
            <person name="Yoshida Y."/>
            <person name="Fujiwara M."/>
            <person name="Mori M."/>
            <person name="Tomita M."/>
            <person name="Arakawa K."/>
        </authorList>
    </citation>
    <scope>NUCLEOTIDE SEQUENCE [LARGE SCALE GENOMIC DNA]</scope>
</reference>
<dbReference type="EMBL" id="BGPR01029991">
    <property type="protein sequence ID" value="GBO02178.1"/>
    <property type="molecule type" value="Genomic_DNA"/>
</dbReference>
<evidence type="ECO:0000313" key="2">
    <source>
        <dbReference type="Proteomes" id="UP000499080"/>
    </source>
</evidence>
<dbReference type="Proteomes" id="UP000499080">
    <property type="component" value="Unassembled WGS sequence"/>
</dbReference>
<comment type="caution">
    <text evidence="1">The sequence shown here is derived from an EMBL/GenBank/DDBJ whole genome shotgun (WGS) entry which is preliminary data.</text>
</comment>
<organism evidence="1 2">
    <name type="scientific">Araneus ventricosus</name>
    <name type="common">Orbweaver spider</name>
    <name type="synonym">Epeira ventricosa</name>
    <dbReference type="NCBI Taxonomy" id="182803"/>
    <lineage>
        <taxon>Eukaryota</taxon>
        <taxon>Metazoa</taxon>
        <taxon>Ecdysozoa</taxon>
        <taxon>Arthropoda</taxon>
        <taxon>Chelicerata</taxon>
        <taxon>Arachnida</taxon>
        <taxon>Araneae</taxon>
        <taxon>Araneomorphae</taxon>
        <taxon>Entelegynae</taxon>
        <taxon>Araneoidea</taxon>
        <taxon>Araneidae</taxon>
        <taxon>Araneus</taxon>
    </lineage>
</organism>
<evidence type="ECO:0000313" key="1">
    <source>
        <dbReference type="EMBL" id="GBO02178.1"/>
    </source>
</evidence>
<name>A0A4Y2TNQ7_ARAVE</name>